<dbReference type="EMBL" id="MCGE01000033">
    <property type="protein sequence ID" value="ORZ07932.1"/>
    <property type="molecule type" value="Genomic_DNA"/>
</dbReference>
<dbReference type="InterPro" id="IPR050194">
    <property type="entry name" value="Glycosyltransferase_grp1"/>
</dbReference>
<dbReference type="Proteomes" id="UP000193560">
    <property type="component" value="Unassembled WGS sequence"/>
</dbReference>
<evidence type="ECO:0000259" key="2">
    <source>
        <dbReference type="Pfam" id="PF00534"/>
    </source>
</evidence>
<gene>
    <name evidence="4" type="ORF">BCR42DRAFT_425749</name>
</gene>
<keyword evidence="5" id="KW-1185">Reference proteome</keyword>
<proteinExistence type="predicted"/>
<dbReference type="SUPFAM" id="SSF53756">
    <property type="entry name" value="UDP-Glycosyltransferase/glycogen phosphorylase"/>
    <property type="match status" value="1"/>
</dbReference>
<dbReference type="Gene3D" id="3.40.50.2000">
    <property type="entry name" value="Glycogen Phosphorylase B"/>
    <property type="match status" value="2"/>
</dbReference>
<dbReference type="InterPro" id="IPR001296">
    <property type="entry name" value="Glyco_trans_1"/>
</dbReference>
<dbReference type="OrthoDB" id="443318at2759"/>
<evidence type="ECO:0000259" key="3">
    <source>
        <dbReference type="Pfam" id="PF13439"/>
    </source>
</evidence>
<feature type="domain" description="Glycosyl transferase family 1" evidence="2">
    <location>
        <begin position="217"/>
        <end position="368"/>
    </location>
</feature>
<evidence type="ECO:0000313" key="4">
    <source>
        <dbReference type="EMBL" id="ORZ07932.1"/>
    </source>
</evidence>
<evidence type="ECO:0000313" key="5">
    <source>
        <dbReference type="Proteomes" id="UP000193560"/>
    </source>
</evidence>
<dbReference type="Pfam" id="PF00534">
    <property type="entry name" value="Glycos_transf_1"/>
    <property type="match status" value="1"/>
</dbReference>
<dbReference type="Pfam" id="PF13439">
    <property type="entry name" value="Glyco_transf_4"/>
    <property type="match status" value="1"/>
</dbReference>
<evidence type="ECO:0000256" key="1">
    <source>
        <dbReference type="ARBA" id="ARBA00022676"/>
    </source>
</evidence>
<dbReference type="InterPro" id="IPR028098">
    <property type="entry name" value="Glyco_trans_4-like_N"/>
</dbReference>
<feature type="domain" description="Glycosyltransferase subfamily 4-like N-terminal" evidence="3">
    <location>
        <begin position="15"/>
        <end position="187"/>
    </location>
</feature>
<name>A0A1X2I2K6_9FUNG</name>
<accession>A0A1X2I2K6</accession>
<dbReference type="PANTHER" id="PTHR45947">
    <property type="entry name" value="SULFOQUINOVOSYL TRANSFERASE SQD2"/>
    <property type="match status" value="1"/>
</dbReference>
<dbReference type="STRING" id="90262.A0A1X2I2K6"/>
<reference evidence="4 5" key="1">
    <citation type="submission" date="2016-07" db="EMBL/GenBank/DDBJ databases">
        <title>Pervasive Adenine N6-methylation of Active Genes in Fungi.</title>
        <authorList>
            <consortium name="DOE Joint Genome Institute"/>
            <person name="Mondo S.J."/>
            <person name="Dannebaum R.O."/>
            <person name="Kuo R.C."/>
            <person name="Labutti K."/>
            <person name="Haridas S."/>
            <person name="Kuo A."/>
            <person name="Salamov A."/>
            <person name="Ahrendt S.R."/>
            <person name="Lipzen A."/>
            <person name="Sullivan W."/>
            <person name="Andreopoulos W.B."/>
            <person name="Clum A."/>
            <person name="Lindquist E."/>
            <person name="Daum C."/>
            <person name="Ramamoorthy G.K."/>
            <person name="Gryganskyi A."/>
            <person name="Culley D."/>
            <person name="Magnuson J.K."/>
            <person name="James T.Y."/>
            <person name="O'Malley M.A."/>
            <person name="Stajich J.E."/>
            <person name="Spatafora J.W."/>
            <person name="Visel A."/>
            <person name="Grigoriev I.V."/>
        </authorList>
    </citation>
    <scope>NUCLEOTIDE SEQUENCE [LARGE SCALE GENOMIC DNA]</scope>
    <source>
        <strain evidence="4 5">NRRL 1336</strain>
    </source>
</reference>
<comment type="caution">
    <text evidence="4">The sequence shown here is derived from an EMBL/GenBank/DDBJ whole genome shotgun (WGS) entry which is preliminary data.</text>
</comment>
<dbReference type="PANTHER" id="PTHR45947:SF3">
    <property type="entry name" value="SULFOQUINOVOSYL TRANSFERASE SQD2"/>
    <property type="match status" value="1"/>
</dbReference>
<keyword evidence="4" id="KW-0808">Transferase</keyword>
<dbReference type="GO" id="GO:0016757">
    <property type="term" value="F:glycosyltransferase activity"/>
    <property type="evidence" value="ECO:0007669"/>
    <property type="project" value="UniProtKB-KW"/>
</dbReference>
<sequence length="401" mass="44743">MRILIVTENFLPKVDGCTRTIAKLLEHLEQQQHEVMLFGPDGLTDSHYASAEIVGTAGIPLFQYPGLKLNLWRPTFTNKLLAFQPQVIHLVDPVFLGAAAIAVCKIFQSSHVGAIPLVASYHTNLATYCTHFGWGLFTPLMWRFNQFCHSFCQFTVCPSQSTRRMLLEHGFDDDKVRLWPRGVNTHRFSPHHRCDALRAQWLTSTAGAVATGSYQEGDKTIILYVGRVSYEKNLQLVIDTYKHMDHSTCHLVVVGDGPALASIKQSCSLLPVTFTGYLYGSDLATAYASADFFAFPSTTETFGQVVLEAMASGLPVSGLVAEGVRDLVQHEHTGLLVDSFTWQAYKQHWELLINSPDRRVKMGQRAREVASTFTWDTAMQHLVETYKDAIKDAATRADGND</sequence>
<dbReference type="CDD" id="cd03814">
    <property type="entry name" value="GT4-like"/>
    <property type="match status" value="1"/>
</dbReference>
<organism evidence="4 5">
    <name type="scientific">Absidia repens</name>
    <dbReference type="NCBI Taxonomy" id="90262"/>
    <lineage>
        <taxon>Eukaryota</taxon>
        <taxon>Fungi</taxon>
        <taxon>Fungi incertae sedis</taxon>
        <taxon>Mucoromycota</taxon>
        <taxon>Mucoromycotina</taxon>
        <taxon>Mucoromycetes</taxon>
        <taxon>Mucorales</taxon>
        <taxon>Cunninghamellaceae</taxon>
        <taxon>Absidia</taxon>
    </lineage>
</organism>
<dbReference type="AlphaFoldDB" id="A0A1X2I2K6"/>
<protein>
    <submittedName>
        <fullName evidence="4">Glycosyl transferase group 1</fullName>
    </submittedName>
</protein>
<keyword evidence="1" id="KW-0328">Glycosyltransferase</keyword>